<dbReference type="EMBL" id="JAHUTJ010065967">
    <property type="protein sequence ID" value="MED6289855.1"/>
    <property type="molecule type" value="Genomic_DNA"/>
</dbReference>
<gene>
    <name evidence="1" type="ORF">CHARACLAT_007184</name>
</gene>
<organism evidence="1 2">
    <name type="scientific">Characodon lateralis</name>
    <dbReference type="NCBI Taxonomy" id="208331"/>
    <lineage>
        <taxon>Eukaryota</taxon>
        <taxon>Metazoa</taxon>
        <taxon>Chordata</taxon>
        <taxon>Craniata</taxon>
        <taxon>Vertebrata</taxon>
        <taxon>Euteleostomi</taxon>
        <taxon>Actinopterygii</taxon>
        <taxon>Neopterygii</taxon>
        <taxon>Teleostei</taxon>
        <taxon>Neoteleostei</taxon>
        <taxon>Acanthomorphata</taxon>
        <taxon>Ovalentaria</taxon>
        <taxon>Atherinomorphae</taxon>
        <taxon>Cyprinodontiformes</taxon>
        <taxon>Goodeidae</taxon>
        <taxon>Characodon</taxon>
    </lineage>
</organism>
<proteinExistence type="predicted"/>
<protein>
    <submittedName>
        <fullName evidence="1">Uncharacterized protein</fullName>
    </submittedName>
</protein>
<keyword evidence="2" id="KW-1185">Reference proteome</keyword>
<accession>A0ABU7ESQ8</accession>
<comment type="caution">
    <text evidence="1">The sequence shown here is derived from an EMBL/GenBank/DDBJ whole genome shotgun (WGS) entry which is preliminary data.</text>
</comment>
<sequence length="103" mass="10879">MASNNLFGRGRGSIPMPAAARRRGLFLYTPDPSLPKPNYADLGGNVNDTFDALQSDVNGKPLGDMASQIGISIGESIASCIETHLNNTLVQGYLGPQLTSLQC</sequence>
<name>A0ABU7ESQ8_9TELE</name>
<evidence type="ECO:0000313" key="2">
    <source>
        <dbReference type="Proteomes" id="UP001352852"/>
    </source>
</evidence>
<dbReference type="Proteomes" id="UP001352852">
    <property type="component" value="Unassembled WGS sequence"/>
</dbReference>
<evidence type="ECO:0000313" key="1">
    <source>
        <dbReference type="EMBL" id="MED6289855.1"/>
    </source>
</evidence>
<reference evidence="1 2" key="1">
    <citation type="submission" date="2021-06" db="EMBL/GenBank/DDBJ databases">
        <authorList>
            <person name="Palmer J.M."/>
        </authorList>
    </citation>
    <scope>NUCLEOTIDE SEQUENCE [LARGE SCALE GENOMIC DNA]</scope>
    <source>
        <strain evidence="1 2">CL_MEX2019</strain>
        <tissue evidence="1">Muscle</tissue>
    </source>
</reference>